<reference evidence="1" key="1">
    <citation type="journal article" date="2021" name="Proc. Natl. Acad. Sci. U.S.A.">
        <title>A Catalog of Tens of Thousands of Viruses from Human Metagenomes Reveals Hidden Associations with Chronic Diseases.</title>
        <authorList>
            <person name="Tisza M.J."/>
            <person name="Buck C.B."/>
        </authorList>
    </citation>
    <scope>NUCLEOTIDE SEQUENCE</scope>
    <source>
        <strain evidence="1">CtiMP24</strain>
    </source>
</reference>
<sequence>MDKQCILGVVRTITDGIRDAGMQYDYVVDARRCGETALAEMHLLEMQKRLNGVQEWYKKTMSMMSGEIELDTLSEALIQDYMDRYRDLLRKFDSAKQ</sequence>
<protein>
    <submittedName>
        <fullName evidence="1">Uncharacterized protein</fullName>
    </submittedName>
</protein>
<name>A0A8S5NYZ6_9CAUD</name>
<proteinExistence type="predicted"/>
<dbReference type="EMBL" id="BK015297">
    <property type="protein sequence ID" value="DAE00039.1"/>
    <property type="molecule type" value="Genomic_DNA"/>
</dbReference>
<evidence type="ECO:0000313" key="1">
    <source>
        <dbReference type="EMBL" id="DAE00039.1"/>
    </source>
</evidence>
<accession>A0A8S5NYZ6</accession>
<organism evidence="1">
    <name type="scientific">Siphoviridae sp. ctiMP24</name>
    <dbReference type="NCBI Taxonomy" id="2825621"/>
    <lineage>
        <taxon>Viruses</taxon>
        <taxon>Duplodnaviria</taxon>
        <taxon>Heunggongvirae</taxon>
        <taxon>Uroviricota</taxon>
        <taxon>Caudoviricetes</taxon>
    </lineage>
</organism>